<reference evidence="1 2" key="1">
    <citation type="submission" date="2013-01" db="EMBL/GenBank/DDBJ databases">
        <authorList>
            <person name="Harkins D.M."/>
            <person name="Durkin A.S."/>
            <person name="Brinkac L.M."/>
            <person name="Haft D.H."/>
            <person name="Selengut J.D."/>
            <person name="Sanka R."/>
            <person name="DePew J."/>
            <person name="Purushe J."/>
            <person name="Tulsiani S.M."/>
            <person name="Graham G.C."/>
            <person name="Burns M.-A."/>
            <person name="Dohnt M.F."/>
            <person name="Smythe L.D."/>
            <person name="McKay D.B."/>
            <person name="Craig S.B."/>
            <person name="Vinetz J.M."/>
            <person name="Sutton G.G."/>
            <person name="Nierman W.C."/>
            <person name="Fouts D.E."/>
        </authorList>
    </citation>
    <scope>NUCLEOTIDE SEQUENCE [LARGE SCALE GENOMIC DNA]</scope>
    <source>
        <strain evidence="1 2">LT2156</strain>
    </source>
</reference>
<comment type="caution">
    <text evidence="1">The sequence shown here is derived from an EMBL/GenBank/DDBJ whole genome shotgun (WGS) entry which is preliminary data.</text>
</comment>
<dbReference type="Proteomes" id="UP000012089">
    <property type="component" value="Unassembled WGS sequence"/>
</dbReference>
<proteinExistence type="predicted"/>
<dbReference type="AlphaFoldDB" id="M6HT81"/>
<evidence type="ECO:0000313" key="2">
    <source>
        <dbReference type="Proteomes" id="UP000012089"/>
    </source>
</evidence>
<evidence type="ECO:0000313" key="1">
    <source>
        <dbReference type="EMBL" id="EMM94131.1"/>
    </source>
</evidence>
<organism evidence="1 2">
    <name type="scientific">Leptospira interrogans serovar Zanoni str. LT2156</name>
    <dbReference type="NCBI Taxonomy" id="1001601"/>
    <lineage>
        <taxon>Bacteria</taxon>
        <taxon>Pseudomonadati</taxon>
        <taxon>Spirochaetota</taxon>
        <taxon>Spirochaetia</taxon>
        <taxon>Leptospirales</taxon>
        <taxon>Leptospiraceae</taxon>
        <taxon>Leptospira</taxon>
    </lineage>
</organism>
<gene>
    <name evidence="1" type="ORF">LEP1GSC158_0087</name>
</gene>
<sequence length="39" mass="4409">MKIVNSCSLKKCSRTNNANKLCAQKTRLKDKITGKNEKL</sequence>
<accession>M6HT81</accession>
<protein>
    <submittedName>
        <fullName evidence="1">Uncharacterized protein</fullName>
    </submittedName>
</protein>
<name>M6HT81_LEPIR</name>
<dbReference type="EMBL" id="AFMF02000037">
    <property type="protein sequence ID" value="EMM94131.1"/>
    <property type="molecule type" value="Genomic_DNA"/>
</dbReference>